<feature type="region of interest" description="Disordered" evidence="1">
    <location>
        <begin position="54"/>
        <end position="103"/>
    </location>
</feature>
<accession>A0A6I9MMR8</accession>
<reference evidence="3" key="1">
    <citation type="submission" date="2025-08" db="UniProtKB">
        <authorList>
            <consortium name="RefSeq"/>
        </authorList>
    </citation>
    <scope>IDENTIFICATION</scope>
    <source>
        <tissue evidence="3">Muscle</tissue>
    </source>
</reference>
<dbReference type="PANTHER" id="PTHR16500">
    <property type="entry name" value="BRCA2-INTERACTING TRANSCRIPTIONAL REPRESSOR EMSY"/>
    <property type="match status" value="1"/>
</dbReference>
<gene>
    <name evidence="3" type="primary">LOC104943848</name>
</gene>
<sequence>MVSSREHDWTEQEISVESSPTIIYQEVSAAEAQSATSTIKALLELQQTSAVKEKAEAKPRQHTIDLSQMAVPLQLVPEKKPSPESPRPSSSSEAEPSAEHSIAGTNLLQDALCEIYQRTRQNLKNSMNFLLFI</sequence>
<dbReference type="InterPro" id="IPR033482">
    <property type="entry name" value="EMSY"/>
</dbReference>
<dbReference type="PANTHER" id="PTHR16500:SF3">
    <property type="entry name" value="BRCA2-INTERACTING TRANSCRIPTIONAL REPRESSOR EMSY"/>
    <property type="match status" value="1"/>
</dbReference>
<evidence type="ECO:0000313" key="2">
    <source>
        <dbReference type="Proteomes" id="UP000504611"/>
    </source>
</evidence>
<dbReference type="OrthoDB" id="10035579at2759"/>
<evidence type="ECO:0000313" key="3">
    <source>
        <dbReference type="RefSeq" id="XP_010767614.1"/>
    </source>
</evidence>
<proteinExistence type="predicted"/>
<feature type="compositionally biased region" description="Basic and acidic residues" evidence="1">
    <location>
        <begin position="54"/>
        <end position="63"/>
    </location>
</feature>
<keyword evidence="2" id="KW-1185">Reference proteome</keyword>
<evidence type="ECO:0000256" key="1">
    <source>
        <dbReference type="SAM" id="MobiDB-lite"/>
    </source>
</evidence>
<dbReference type="KEGG" id="ncc:104943848"/>
<dbReference type="GO" id="GO:0006355">
    <property type="term" value="P:regulation of DNA-templated transcription"/>
    <property type="evidence" value="ECO:0007669"/>
    <property type="project" value="InterPro"/>
</dbReference>
<dbReference type="GeneID" id="104943848"/>
<dbReference type="AlphaFoldDB" id="A0A6I9MMR8"/>
<dbReference type="RefSeq" id="XP_010767614.1">
    <property type="nucleotide sequence ID" value="XM_010769312.1"/>
</dbReference>
<protein>
    <submittedName>
        <fullName evidence="3">Protein EMSY-like isoform X1</fullName>
    </submittedName>
</protein>
<dbReference type="GO" id="GO:0005654">
    <property type="term" value="C:nucleoplasm"/>
    <property type="evidence" value="ECO:0007669"/>
    <property type="project" value="TreeGrafter"/>
</dbReference>
<dbReference type="Proteomes" id="UP000504611">
    <property type="component" value="Unplaced"/>
</dbReference>
<name>A0A6I9MMR8_9TELE</name>
<organism evidence="2 3">
    <name type="scientific">Notothenia coriiceps</name>
    <name type="common">black rockcod</name>
    <dbReference type="NCBI Taxonomy" id="8208"/>
    <lineage>
        <taxon>Eukaryota</taxon>
        <taxon>Metazoa</taxon>
        <taxon>Chordata</taxon>
        <taxon>Craniata</taxon>
        <taxon>Vertebrata</taxon>
        <taxon>Euteleostomi</taxon>
        <taxon>Actinopterygii</taxon>
        <taxon>Neopterygii</taxon>
        <taxon>Teleostei</taxon>
        <taxon>Neoteleostei</taxon>
        <taxon>Acanthomorphata</taxon>
        <taxon>Eupercaria</taxon>
        <taxon>Perciformes</taxon>
        <taxon>Notothenioidei</taxon>
        <taxon>Nototheniidae</taxon>
        <taxon>Notothenia</taxon>
    </lineage>
</organism>